<dbReference type="Proteomes" id="UP000822476">
    <property type="component" value="Unassembled WGS sequence"/>
</dbReference>
<gene>
    <name evidence="4" type="ORF">EG68_11730</name>
</gene>
<feature type="domain" description="Flavodoxin-like" evidence="3">
    <location>
        <begin position="67"/>
        <end position="211"/>
    </location>
</feature>
<evidence type="ECO:0000313" key="5">
    <source>
        <dbReference type="Proteomes" id="UP000822476"/>
    </source>
</evidence>
<dbReference type="PRINTS" id="PR00369">
    <property type="entry name" value="FLAVODOXIN"/>
</dbReference>
<keyword evidence="1" id="KW-0285">Flavoprotein</keyword>
<accession>A0A8S9YH65</accession>
<dbReference type="InterPro" id="IPR001094">
    <property type="entry name" value="Flavdoxin-like"/>
</dbReference>
<dbReference type="Pfam" id="PF00258">
    <property type="entry name" value="Flavodoxin_1"/>
    <property type="match status" value="1"/>
</dbReference>
<dbReference type="GO" id="GO:0010181">
    <property type="term" value="F:FMN binding"/>
    <property type="evidence" value="ECO:0007669"/>
    <property type="project" value="InterPro"/>
</dbReference>
<protein>
    <recommendedName>
        <fullName evidence="3">Flavodoxin-like domain-containing protein</fullName>
    </recommendedName>
</protein>
<proteinExistence type="predicted"/>
<dbReference type="GO" id="GO:0003958">
    <property type="term" value="F:NADPH-hemoprotein reductase activity"/>
    <property type="evidence" value="ECO:0007669"/>
    <property type="project" value="TreeGrafter"/>
</dbReference>
<dbReference type="GO" id="GO:0050660">
    <property type="term" value="F:flavin adenine dinucleotide binding"/>
    <property type="evidence" value="ECO:0007669"/>
    <property type="project" value="TreeGrafter"/>
</dbReference>
<sequence length="265" mass="30049">MDWLRLTLLDTLFGLFVVGFSLIYWYKYSFSIRPPRCETTAHGYLSSDAHLKRSNSVEIMHRNDLSILILYGSQTGTAFCFAQALHSRLFDSGLRSLCLDIENLLSDDLLKLAQLPNSLTIFIVATYGEGEPTDSARHFIEWLEHSNTPLTGLTFAVFGLGSSAYSAFNACATLVDRKIYRRGGVRFADLVLADELDNMEATFTNWQAKLIPRIIDRLQKSKNLPSNPSYERLYKTIPVPQESITENRLFVGEPLTLGSYRYQKP</sequence>
<dbReference type="InterPro" id="IPR008254">
    <property type="entry name" value="Flavodoxin/NO_synth"/>
</dbReference>
<dbReference type="InterPro" id="IPR029039">
    <property type="entry name" value="Flavoprotein-like_sf"/>
</dbReference>
<evidence type="ECO:0000259" key="3">
    <source>
        <dbReference type="PROSITE" id="PS50902"/>
    </source>
</evidence>
<dbReference type="PANTHER" id="PTHR19384:SF17">
    <property type="entry name" value="NADPH--CYTOCHROME P450 REDUCTASE"/>
    <property type="match status" value="1"/>
</dbReference>
<keyword evidence="2" id="KW-0472">Membrane</keyword>
<dbReference type="EMBL" id="JTDE01009694">
    <property type="protein sequence ID" value="KAF7234428.1"/>
    <property type="molecule type" value="Genomic_DNA"/>
</dbReference>
<keyword evidence="2" id="KW-1133">Transmembrane helix</keyword>
<name>A0A8S9YH65_9TREM</name>
<dbReference type="PROSITE" id="PS50902">
    <property type="entry name" value="FLAVODOXIN_LIKE"/>
    <property type="match status" value="1"/>
</dbReference>
<dbReference type="AlphaFoldDB" id="A0A8S9YH65"/>
<dbReference type="OrthoDB" id="1856718at2759"/>
<dbReference type="Gene3D" id="3.40.50.360">
    <property type="match status" value="1"/>
</dbReference>
<keyword evidence="5" id="KW-1185">Reference proteome</keyword>
<evidence type="ECO:0000256" key="1">
    <source>
        <dbReference type="ARBA" id="ARBA00022630"/>
    </source>
</evidence>
<organism evidence="4 5">
    <name type="scientific">Paragonimus skrjabini miyazakii</name>
    <dbReference type="NCBI Taxonomy" id="59628"/>
    <lineage>
        <taxon>Eukaryota</taxon>
        <taxon>Metazoa</taxon>
        <taxon>Spiralia</taxon>
        <taxon>Lophotrochozoa</taxon>
        <taxon>Platyhelminthes</taxon>
        <taxon>Trematoda</taxon>
        <taxon>Digenea</taxon>
        <taxon>Plagiorchiida</taxon>
        <taxon>Troglotremata</taxon>
        <taxon>Troglotrematidae</taxon>
        <taxon>Paragonimus</taxon>
    </lineage>
</organism>
<evidence type="ECO:0000256" key="2">
    <source>
        <dbReference type="SAM" id="Phobius"/>
    </source>
</evidence>
<keyword evidence="2" id="KW-0812">Transmembrane</keyword>
<evidence type="ECO:0000313" key="4">
    <source>
        <dbReference type="EMBL" id="KAF7234428.1"/>
    </source>
</evidence>
<feature type="transmembrane region" description="Helical" evidence="2">
    <location>
        <begin position="6"/>
        <end position="26"/>
    </location>
</feature>
<dbReference type="GO" id="GO:0005829">
    <property type="term" value="C:cytosol"/>
    <property type="evidence" value="ECO:0007669"/>
    <property type="project" value="TreeGrafter"/>
</dbReference>
<dbReference type="SUPFAM" id="SSF52218">
    <property type="entry name" value="Flavoproteins"/>
    <property type="match status" value="1"/>
</dbReference>
<reference evidence="4" key="1">
    <citation type="submission" date="2019-07" db="EMBL/GenBank/DDBJ databases">
        <title>Annotation for the trematode Paragonimus miyazaki's.</title>
        <authorList>
            <person name="Choi Y.-J."/>
        </authorList>
    </citation>
    <scope>NUCLEOTIDE SEQUENCE</scope>
    <source>
        <strain evidence="4">Japan</strain>
    </source>
</reference>
<comment type="caution">
    <text evidence="4">The sequence shown here is derived from an EMBL/GenBank/DDBJ whole genome shotgun (WGS) entry which is preliminary data.</text>
</comment>
<dbReference type="PANTHER" id="PTHR19384">
    <property type="entry name" value="NITRIC OXIDE SYNTHASE-RELATED"/>
    <property type="match status" value="1"/>
</dbReference>